<dbReference type="InterPro" id="IPR036390">
    <property type="entry name" value="WH_DNA-bd_sf"/>
</dbReference>
<keyword evidence="3" id="KW-0159">Chromosome partition</keyword>
<keyword evidence="6" id="KW-1185">Reference proteome</keyword>
<name>A0A5A8F8S1_9BACT</name>
<evidence type="ECO:0000256" key="1">
    <source>
        <dbReference type="ARBA" id="ARBA00022490"/>
    </source>
</evidence>
<dbReference type="PANTHER" id="PTHR34298:SF2">
    <property type="entry name" value="SEGREGATION AND CONDENSATION PROTEIN B"/>
    <property type="match status" value="1"/>
</dbReference>
<dbReference type="Pfam" id="PF04079">
    <property type="entry name" value="SMC_ScpB"/>
    <property type="match status" value="1"/>
</dbReference>
<reference evidence="5 6" key="1">
    <citation type="submission" date="2019-06" db="EMBL/GenBank/DDBJ databases">
        <title>Genomic insights into carbon and energy metabolism of Deferribacter autotrophicus revealed new metabolic traits in the phylum Deferribacteres.</title>
        <authorList>
            <person name="Slobodkin A.I."/>
            <person name="Slobodkina G.B."/>
            <person name="Allioux M."/>
            <person name="Alain K."/>
            <person name="Jebbar M."/>
            <person name="Shadrin V."/>
            <person name="Kublanov I.V."/>
            <person name="Toshchakov S.V."/>
            <person name="Bonch-Osmolovskaya E.A."/>
        </authorList>
    </citation>
    <scope>NUCLEOTIDE SEQUENCE [LARGE SCALE GENOMIC DNA]</scope>
    <source>
        <strain evidence="5 6">SL50</strain>
    </source>
</reference>
<gene>
    <name evidence="5" type="primary">scpB</name>
    <name evidence="5" type="ORF">FHQ18_01630</name>
</gene>
<dbReference type="Proteomes" id="UP000322876">
    <property type="component" value="Unassembled WGS sequence"/>
</dbReference>
<dbReference type="PIRSF" id="PIRSF019345">
    <property type="entry name" value="ScpB"/>
    <property type="match status" value="1"/>
</dbReference>
<dbReference type="SUPFAM" id="SSF46785">
    <property type="entry name" value="Winged helix' DNA-binding domain"/>
    <property type="match status" value="1"/>
</dbReference>
<dbReference type="EMBL" id="VFJB01000002">
    <property type="protein sequence ID" value="KAA0259176.1"/>
    <property type="molecule type" value="Genomic_DNA"/>
</dbReference>
<evidence type="ECO:0000256" key="4">
    <source>
        <dbReference type="ARBA" id="ARBA00023306"/>
    </source>
</evidence>
<protein>
    <submittedName>
        <fullName evidence="5">SMC-Scp complex subunit ScpB</fullName>
    </submittedName>
</protein>
<keyword evidence="4" id="KW-0131">Cell cycle</keyword>
<evidence type="ECO:0000313" key="6">
    <source>
        <dbReference type="Proteomes" id="UP000322876"/>
    </source>
</evidence>
<organism evidence="5 6">
    <name type="scientific">Deferribacter autotrophicus</name>
    <dbReference type="NCBI Taxonomy" id="500465"/>
    <lineage>
        <taxon>Bacteria</taxon>
        <taxon>Pseudomonadati</taxon>
        <taxon>Deferribacterota</taxon>
        <taxon>Deferribacteres</taxon>
        <taxon>Deferribacterales</taxon>
        <taxon>Deferribacteraceae</taxon>
        <taxon>Deferribacter</taxon>
    </lineage>
</organism>
<evidence type="ECO:0000256" key="2">
    <source>
        <dbReference type="ARBA" id="ARBA00022618"/>
    </source>
</evidence>
<dbReference type="PANTHER" id="PTHR34298">
    <property type="entry name" value="SEGREGATION AND CONDENSATION PROTEIN B"/>
    <property type="match status" value="1"/>
</dbReference>
<dbReference type="RefSeq" id="WP_149265431.1">
    <property type="nucleotide sequence ID" value="NZ_VFJB01000002.1"/>
</dbReference>
<keyword evidence="1" id="KW-0963">Cytoplasm</keyword>
<comment type="caution">
    <text evidence="5">The sequence shown here is derived from an EMBL/GenBank/DDBJ whole genome shotgun (WGS) entry which is preliminary data.</text>
</comment>
<dbReference type="InterPro" id="IPR005234">
    <property type="entry name" value="ScpB_csome_segregation"/>
</dbReference>
<sequence length="170" mass="19586">MDEKKLFYSTLFLSGKPVSIKTFRQIMDPVNLENRLIDYIDYFNSLDIGLKIRIVANGYQMVSDENVYESLVEVFGEKGETLTRATLETLAVIAYKQPITKTEIEEIRGVNSSSIIKNLLDKGFIKIIGRKDVPGKPLLYCTTNKFLEYFGLNNLSELPTFREWQELKKN</sequence>
<dbReference type="InterPro" id="IPR036388">
    <property type="entry name" value="WH-like_DNA-bd_sf"/>
</dbReference>
<dbReference type="OrthoDB" id="9806226at2"/>
<keyword evidence="2" id="KW-0132">Cell division</keyword>
<accession>A0A5A8F8S1</accession>
<proteinExistence type="predicted"/>
<dbReference type="NCBIfam" id="TIGR00281">
    <property type="entry name" value="SMC-Scp complex subunit ScpB"/>
    <property type="match status" value="1"/>
</dbReference>
<dbReference type="AlphaFoldDB" id="A0A5A8F8S1"/>
<evidence type="ECO:0000256" key="3">
    <source>
        <dbReference type="ARBA" id="ARBA00022829"/>
    </source>
</evidence>
<dbReference type="Gene3D" id="1.10.10.10">
    <property type="entry name" value="Winged helix-like DNA-binding domain superfamily/Winged helix DNA-binding domain"/>
    <property type="match status" value="1"/>
</dbReference>
<evidence type="ECO:0000313" key="5">
    <source>
        <dbReference type="EMBL" id="KAA0259176.1"/>
    </source>
</evidence>
<dbReference type="GO" id="GO:0051304">
    <property type="term" value="P:chromosome separation"/>
    <property type="evidence" value="ECO:0007669"/>
    <property type="project" value="InterPro"/>
</dbReference>
<dbReference type="GO" id="GO:0051301">
    <property type="term" value="P:cell division"/>
    <property type="evidence" value="ECO:0007669"/>
    <property type="project" value="UniProtKB-KW"/>
</dbReference>